<dbReference type="SUPFAM" id="SSF56935">
    <property type="entry name" value="Porins"/>
    <property type="match status" value="1"/>
</dbReference>
<dbReference type="KEGG" id="cagg:HYG79_07445"/>
<evidence type="ECO:0000313" key="4">
    <source>
        <dbReference type="Proteomes" id="UP000509302"/>
    </source>
</evidence>
<dbReference type="Gene3D" id="2.170.130.10">
    <property type="entry name" value="TonB-dependent receptor, plug domain"/>
    <property type="match status" value="1"/>
</dbReference>
<feature type="domain" description="TonB-dependent receptor plug" evidence="2">
    <location>
        <begin position="642"/>
        <end position="743"/>
    </location>
</feature>
<feature type="region of interest" description="Disordered" evidence="1">
    <location>
        <begin position="670"/>
        <end position="695"/>
    </location>
</feature>
<organism evidence="3 4">
    <name type="scientific">Costertonia aggregata</name>
    <dbReference type="NCBI Taxonomy" id="343403"/>
    <lineage>
        <taxon>Bacteria</taxon>
        <taxon>Pseudomonadati</taxon>
        <taxon>Bacteroidota</taxon>
        <taxon>Flavobacteriia</taxon>
        <taxon>Flavobacteriales</taxon>
        <taxon>Flavobacteriaceae</taxon>
        <taxon>Costertonia</taxon>
    </lineage>
</organism>
<dbReference type="Pfam" id="PF07715">
    <property type="entry name" value="Plug"/>
    <property type="match status" value="1"/>
</dbReference>
<evidence type="ECO:0000256" key="1">
    <source>
        <dbReference type="SAM" id="MobiDB-lite"/>
    </source>
</evidence>
<dbReference type="EMBL" id="CP058595">
    <property type="protein sequence ID" value="QLG45188.1"/>
    <property type="molecule type" value="Genomic_DNA"/>
</dbReference>
<evidence type="ECO:0000259" key="2">
    <source>
        <dbReference type="Pfam" id="PF07715"/>
    </source>
</evidence>
<dbReference type="AlphaFoldDB" id="A0A7H9AP17"/>
<dbReference type="RefSeq" id="WP_179241478.1">
    <property type="nucleotide sequence ID" value="NZ_CP058595.1"/>
</dbReference>
<gene>
    <name evidence="3" type="ORF">HYG79_07445</name>
</gene>
<accession>A0A7H9AP17</accession>
<reference evidence="3 4" key="1">
    <citation type="journal article" date="2006" name="Int. J. Syst. Evol. Microbiol.">
        <title>Costertonia aggregata gen. nov., sp. nov., a mesophilic marine bacterium of the family Flavobacteriaceae, isolated from a mature biofilm.</title>
        <authorList>
            <person name="Kwon K.K."/>
            <person name="Lee Y.K."/>
            <person name="Lee H.K."/>
        </authorList>
    </citation>
    <scope>NUCLEOTIDE SEQUENCE [LARGE SCALE GENOMIC DNA]</scope>
    <source>
        <strain evidence="3 4">KCCM 42265</strain>
    </source>
</reference>
<keyword evidence="4" id="KW-1185">Reference proteome</keyword>
<keyword evidence="3" id="KW-0675">Receptor</keyword>
<protein>
    <submittedName>
        <fullName evidence="3">TonB-dependent receptor plug domain-containing protein</fullName>
    </submittedName>
</protein>
<proteinExistence type="predicted"/>
<dbReference type="InterPro" id="IPR012910">
    <property type="entry name" value="Plug_dom"/>
</dbReference>
<dbReference type="InterPro" id="IPR037066">
    <property type="entry name" value="Plug_dom_sf"/>
</dbReference>
<evidence type="ECO:0000313" key="3">
    <source>
        <dbReference type="EMBL" id="QLG45188.1"/>
    </source>
</evidence>
<dbReference type="Proteomes" id="UP000509302">
    <property type="component" value="Chromosome"/>
</dbReference>
<sequence length="853" mass="95107">MTRTIARPLTAILMLNVSIGVSQENPVFQNILGRLITYSTINSPEKTYIQTDKDLYSNGETIWYKTYLVDGVSHGTTDKSNVVYVELLSSSDSVVVRQKLFAQDIGAAGSIQIPEDIEQDSYTLRAYTKYMLNEDRPFLHSKKIPVWLQRTETGLATESDGQVQGQETAKAEQERPIIGFFPEGGDLVSGIYGKLGVKVTDTKGNGIALQGKIIDQNDNLVSPFKSHDHGLGQVSFVPETKKTYYASIQVNGKEERYTLPEVLERGYAMSIRNTGEHVTVKLSSNNMERGLEGTLLLGHIRGRTFYKNVQNSTDEKFSAKIMTRDLEDGVAHFTLFTSEGEPMCERLVFIDNPYNDIFLSAETDAPTYGQREKVSVELSVNGPMAANLSASVMTKTDRTSSTGPNIKSWLLLDSDIGRTVSNADMFFQDNTMQGRNLLDNLMLTHGWRRFAWKDMLGGKVNGQNAHAPEKGIMVKGRTTSFDNGYRPKKSLVSFSVLNRELFRENKDTDAMGNFSFGPFNFTDTIVGVIEARPMAKHRKQKENEIGIYVEDTFPGPKVATERNGTKTIVYEYPREYMEQTSKRKVQDFKYDPNVTRLKEVTVVEKKRKMTRKEIVNEKFNELTLYGEPDRRVITDSIRGGFAINVFDFLIGVAGVSVQGKSYERTVSIRGGATSIGSPSNNGGSGSDESTQNVSRPKEPLYLLDNVPVDNSTINTLNPSDIEFVDVLSGPRTGFYGSRGSNGVIAFYTRGQVYIEPEFPAPTPGVTDFKIPGFTKTREFYSPDYGITEKEHDKADYRTTLHWEPNIAINGSDTAGFSFYTGDAPGSYLVRVEGITTDGRPLSTVHSFVVEDVY</sequence>
<dbReference type="Gene3D" id="2.60.40.1930">
    <property type="match status" value="1"/>
</dbReference>
<name>A0A7H9AP17_9FLAO</name>